<keyword evidence="1" id="KW-0472">Membrane</keyword>
<dbReference type="Proteomes" id="UP001210925">
    <property type="component" value="Unassembled WGS sequence"/>
</dbReference>
<feature type="transmembrane region" description="Helical" evidence="1">
    <location>
        <begin position="276"/>
        <end position="294"/>
    </location>
</feature>
<feature type="transmembrane region" description="Helical" evidence="1">
    <location>
        <begin position="371"/>
        <end position="396"/>
    </location>
</feature>
<keyword evidence="1" id="KW-1133">Transmembrane helix</keyword>
<evidence type="ECO:0000313" key="2">
    <source>
        <dbReference type="EMBL" id="KAJ3255243.1"/>
    </source>
</evidence>
<evidence type="ECO:0000313" key="3">
    <source>
        <dbReference type="Proteomes" id="UP001210925"/>
    </source>
</evidence>
<keyword evidence="1" id="KW-0812">Transmembrane</keyword>
<protein>
    <submittedName>
        <fullName evidence="2">Uncharacterized protein</fullName>
    </submittedName>
</protein>
<feature type="transmembrane region" description="Helical" evidence="1">
    <location>
        <begin position="416"/>
        <end position="436"/>
    </location>
</feature>
<name>A0AAD5UHJ9_9FUNG</name>
<dbReference type="EMBL" id="JADGKB010000069">
    <property type="protein sequence ID" value="KAJ3255243.1"/>
    <property type="molecule type" value="Genomic_DNA"/>
</dbReference>
<dbReference type="AlphaFoldDB" id="A0AAD5UHJ9"/>
<sequence length="469" mass="51974">MTLQFPERDCGNVPNSIYVYNIQSIKSKFPNKNETWPIGYIMQAKERAVGGNCRGTVKVPLSADCCATFLNPAHSVASASTMLVTPNNITAQMLSSVNTNNYCAVQSNSTIYGYSQVYYLANDLCSSESMTCSSNGSLKVFSGPNCTGKMEQFPLTSANQTLNSTILKNFTAVLINIQDGQGYISWTVFVPLSQLFPDFSYGIDIFNMVLYATSFICIISTIIYLGNEFYKKRTVYLMGLLSSQLLWLAWLSVRLMATFSVFTSAISGTLNTLEGIASLAAVLTSVSFLLYFLHCNRSTSIIVYFMVIVSHAVLAGGFYCRWGITLPEAIVSWGNLFPYWLITMFIVDCIPPIYVSFAINRIRAKSLSEQLFLVITSDVLFFMTLVFQLLVIALYISFDQLRDHSESLGSDRTWVAFIGVLSCCLAIHGVLNIVLIERLRHIISKTSAFTNTSQFKSTNSTAVGTTQIN</sequence>
<keyword evidence="3" id="KW-1185">Reference proteome</keyword>
<organism evidence="2 3">
    <name type="scientific">Boothiomyces macroporosus</name>
    <dbReference type="NCBI Taxonomy" id="261099"/>
    <lineage>
        <taxon>Eukaryota</taxon>
        <taxon>Fungi</taxon>
        <taxon>Fungi incertae sedis</taxon>
        <taxon>Chytridiomycota</taxon>
        <taxon>Chytridiomycota incertae sedis</taxon>
        <taxon>Chytridiomycetes</taxon>
        <taxon>Rhizophydiales</taxon>
        <taxon>Terramycetaceae</taxon>
        <taxon>Boothiomyces</taxon>
    </lineage>
</organism>
<gene>
    <name evidence="2" type="ORF">HK103_006378</name>
</gene>
<reference evidence="2" key="1">
    <citation type="submission" date="2020-05" db="EMBL/GenBank/DDBJ databases">
        <title>Phylogenomic resolution of chytrid fungi.</title>
        <authorList>
            <person name="Stajich J.E."/>
            <person name="Amses K."/>
            <person name="Simmons R."/>
            <person name="Seto K."/>
            <person name="Myers J."/>
            <person name="Bonds A."/>
            <person name="Quandt C.A."/>
            <person name="Barry K."/>
            <person name="Liu P."/>
            <person name="Grigoriev I."/>
            <person name="Longcore J.E."/>
            <person name="James T.Y."/>
        </authorList>
    </citation>
    <scope>NUCLEOTIDE SEQUENCE</scope>
    <source>
        <strain evidence="2">PLAUS21</strain>
    </source>
</reference>
<feature type="transmembrane region" description="Helical" evidence="1">
    <location>
        <begin position="245"/>
        <end position="270"/>
    </location>
</feature>
<comment type="caution">
    <text evidence="2">The sequence shown here is derived from an EMBL/GenBank/DDBJ whole genome shotgun (WGS) entry which is preliminary data.</text>
</comment>
<feature type="transmembrane region" description="Helical" evidence="1">
    <location>
        <begin position="336"/>
        <end position="359"/>
    </location>
</feature>
<feature type="transmembrane region" description="Helical" evidence="1">
    <location>
        <begin position="205"/>
        <end position="225"/>
    </location>
</feature>
<evidence type="ECO:0000256" key="1">
    <source>
        <dbReference type="SAM" id="Phobius"/>
    </source>
</evidence>
<proteinExistence type="predicted"/>
<feature type="transmembrane region" description="Helical" evidence="1">
    <location>
        <begin position="301"/>
        <end position="324"/>
    </location>
</feature>
<accession>A0AAD5UHJ9</accession>